<keyword evidence="1" id="KW-0472">Membrane</keyword>
<feature type="transmembrane region" description="Helical" evidence="1">
    <location>
        <begin position="12"/>
        <end position="37"/>
    </location>
</feature>
<proteinExistence type="predicted"/>
<keyword evidence="1" id="KW-1133">Transmembrane helix</keyword>
<evidence type="ECO:0000313" key="3">
    <source>
        <dbReference type="Proteomes" id="UP000276055"/>
    </source>
</evidence>
<name>A0A495E7F7_9MICC</name>
<gene>
    <name evidence="2" type="ORF">C8D78_3632</name>
</gene>
<keyword evidence="1" id="KW-0812">Transmembrane</keyword>
<dbReference type="RefSeq" id="WP_120955228.1">
    <property type="nucleotide sequence ID" value="NZ_RBIR01000011.1"/>
</dbReference>
<comment type="caution">
    <text evidence="2">The sequence shown here is derived from an EMBL/GenBank/DDBJ whole genome shotgun (WGS) entry which is preliminary data.</text>
</comment>
<dbReference type="EMBL" id="RBIR01000011">
    <property type="protein sequence ID" value="RKR12726.1"/>
    <property type="molecule type" value="Genomic_DNA"/>
</dbReference>
<organism evidence="2 3">
    <name type="scientific">Arthrobacter oryzae</name>
    <dbReference type="NCBI Taxonomy" id="409290"/>
    <lineage>
        <taxon>Bacteria</taxon>
        <taxon>Bacillati</taxon>
        <taxon>Actinomycetota</taxon>
        <taxon>Actinomycetes</taxon>
        <taxon>Micrococcales</taxon>
        <taxon>Micrococcaceae</taxon>
        <taxon>Arthrobacter</taxon>
    </lineage>
</organism>
<dbReference type="Proteomes" id="UP000276055">
    <property type="component" value="Unassembled WGS sequence"/>
</dbReference>
<sequence length="86" mass="9288">MPKIRRVIEVIFVLTLVALLIGGVLVVTGQAIALIAGQSAWLQFFNESVNPPLCIVASVCAIAGFLLSYKTHQKQRVKAPQEAATR</sequence>
<evidence type="ECO:0000256" key="1">
    <source>
        <dbReference type="SAM" id="Phobius"/>
    </source>
</evidence>
<feature type="transmembrane region" description="Helical" evidence="1">
    <location>
        <begin position="49"/>
        <end position="69"/>
    </location>
</feature>
<dbReference type="AlphaFoldDB" id="A0A495E7F7"/>
<accession>A0A495E7F7</accession>
<reference evidence="2 3" key="1">
    <citation type="submission" date="2018-10" db="EMBL/GenBank/DDBJ databases">
        <title>Genomic Encyclopedia of Type Strains, Phase IV (KMG-IV): sequencing the most valuable type-strain genomes for metagenomic binning, comparative biology and taxonomic classification.</title>
        <authorList>
            <person name="Goeker M."/>
        </authorList>
    </citation>
    <scope>NUCLEOTIDE SEQUENCE [LARGE SCALE GENOMIC DNA]</scope>
    <source>
        <strain evidence="2 3">DSM 25586</strain>
    </source>
</reference>
<dbReference type="OrthoDB" id="4952921at2"/>
<evidence type="ECO:0000313" key="2">
    <source>
        <dbReference type="EMBL" id="RKR12726.1"/>
    </source>
</evidence>
<protein>
    <submittedName>
        <fullName evidence="2">Uncharacterized protein</fullName>
    </submittedName>
</protein>